<feature type="chain" id="PRO_5014754082" description="SH3 domain-containing protein" evidence="1">
    <location>
        <begin position="21"/>
        <end position="98"/>
    </location>
</feature>
<protein>
    <recommendedName>
        <fullName evidence="4">SH3 domain-containing protein</fullName>
    </recommendedName>
</protein>
<evidence type="ECO:0000313" key="2">
    <source>
        <dbReference type="EMBL" id="PJJ53213.1"/>
    </source>
</evidence>
<evidence type="ECO:0000256" key="1">
    <source>
        <dbReference type="SAM" id="SignalP"/>
    </source>
</evidence>
<proteinExistence type="predicted"/>
<dbReference type="RefSeq" id="WP_157807661.1">
    <property type="nucleotide sequence ID" value="NZ_PGFA01000003.1"/>
</dbReference>
<organism evidence="2 3">
    <name type="scientific">Hymenobacter chitinivorans DSM 11115</name>
    <dbReference type="NCBI Taxonomy" id="1121954"/>
    <lineage>
        <taxon>Bacteria</taxon>
        <taxon>Pseudomonadati</taxon>
        <taxon>Bacteroidota</taxon>
        <taxon>Cytophagia</taxon>
        <taxon>Cytophagales</taxon>
        <taxon>Hymenobacteraceae</taxon>
        <taxon>Hymenobacter</taxon>
    </lineage>
</organism>
<sequence>MNTRLLYFFGLTALASCSAAGESASSTRPNRTPVAYNTVVECTLYDGMSKTSTQLATVTSGMEVQVMDTVDAYFVKARVTKDGKPLTGYMYRTCFPQR</sequence>
<accession>A0A2M9B5I9</accession>
<dbReference type="AlphaFoldDB" id="A0A2M9B5I9"/>
<evidence type="ECO:0008006" key="4">
    <source>
        <dbReference type="Google" id="ProtNLM"/>
    </source>
</evidence>
<dbReference type="EMBL" id="PGFA01000003">
    <property type="protein sequence ID" value="PJJ53213.1"/>
    <property type="molecule type" value="Genomic_DNA"/>
</dbReference>
<reference evidence="2 3" key="1">
    <citation type="submission" date="2017-11" db="EMBL/GenBank/DDBJ databases">
        <title>Genomic Encyclopedia of Archaeal and Bacterial Type Strains, Phase II (KMG-II): From Individual Species to Whole Genera.</title>
        <authorList>
            <person name="Goeker M."/>
        </authorList>
    </citation>
    <scope>NUCLEOTIDE SEQUENCE [LARGE SCALE GENOMIC DNA]</scope>
    <source>
        <strain evidence="2 3">DSM 11115</strain>
    </source>
</reference>
<comment type="caution">
    <text evidence="2">The sequence shown here is derived from an EMBL/GenBank/DDBJ whole genome shotgun (WGS) entry which is preliminary data.</text>
</comment>
<dbReference type="Proteomes" id="UP000228535">
    <property type="component" value="Unassembled WGS sequence"/>
</dbReference>
<keyword evidence="1" id="KW-0732">Signal</keyword>
<feature type="signal peptide" evidence="1">
    <location>
        <begin position="1"/>
        <end position="20"/>
    </location>
</feature>
<dbReference type="PROSITE" id="PS51257">
    <property type="entry name" value="PROKAR_LIPOPROTEIN"/>
    <property type="match status" value="1"/>
</dbReference>
<evidence type="ECO:0000313" key="3">
    <source>
        <dbReference type="Proteomes" id="UP000228535"/>
    </source>
</evidence>
<gene>
    <name evidence="2" type="ORF">CLV45_3873</name>
</gene>
<keyword evidence="3" id="KW-1185">Reference proteome</keyword>
<name>A0A2M9B5I9_9BACT</name>
<dbReference type="OrthoDB" id="885565at2"/>